<accession>A0ABX1TZH7</accession>
<evidence type="ECO:0000256" key="3">
    <source>
        <dbReference type="SAM" id="SignalP"/>
    </source>
</evidence>
<keyword evidence="2" id="KW-0175">Coiled coil</keyword>
<dbReference type="EMBL" id="SPMY01000062">
    <property type="protein sequence ID" value="NMQ29610.1"/>
    <property type="molecule type" value="Genomic_DNA"/>
</dbReference>
<organism evidence="4 5">
    <name type="scientific">Candidatus Accumulibacter phosphatis</name>
    <dbReference type="NCBI Taxonomy" id="327160"/>
    <lineage>
        <taxon>Bacteria</taxon>
        <taxon>Pseudomonadati</taxon>
        <taxon>Pseudomonadota</taxon>
        <taxon>Betaproteobacteria</taxon>
        <taxon>Candidatus Accumulibacter</taxon>
    </lineage>
</organism>
<evidence type="ECO:0000313" key="5">
    <source>
        <dbReference type="Proteomes" id="UP000749010"/>
    </source>
</evidence>
<gene>
    <name evidence="4" type="ORF">E4Q23_18635</name>
</gene>
<feature type="signal peptide" evidence="3">
    <location>
        <begin position="1"/>
        <end position="28"/>
    </location>
</feature>
<dbReference type="Gene3D" id="1.20.1600.10">
    <property type="entry name" value="Outer membrane efflux proteins (OEP)"/>
    <property type="match status" value="1"/>
</dbReference>
<keyword evidence="3" id="KW-0732">Signal</keyword>
<evidence type="ECO:0000256" key="2">
    <source>
        <dbReference type="SAM" id="Coils"/>
    </source>
</evidence>
<dbReference type="Proteomes" id="UP000749010">
    <property type="component" value="Unassembled WGS sequence"/>
</dbReference>
<comment type="similarity">
    <text evidence="1">Belongs to the outer membrane factor (OMF) (TC 1.B.17) family.</text>
</comment>
<evidence type="ECO:0000256" key="1">
    <source>
        <dbReference type="ARBA" id="ARBA00007613"/>
    </source>
</evidence>
<dbReference type="RefSeq" id="WP_169068068.1">
    <property type="nucleotide sequence ID" value="NZ_SPMY01000062.1"/>
</dbReference>
<dbReference type="Pfam" id="PF02321">
    <property type="entry name" value="OEP"/>
    <property type="match status" value="2"/>
</dbReference>
<sequence length="429" mass="46755">MHSNIHRGRVARFITTLILAAATSAVLAAESPLTLAAALQIAEAANPQLRAAQADLAATEGQLADTRGLLWNNPQLTAEQARRKVPLPGQGNDTLREWGADLSQTLEIAGQHGYRRSAAEQDLAALQESIEETRRRVLAEVEQKFVQVLGLQTRATTEAELVSLIRDAAGAARKRFAAGEDTKLDSNLAEVELGRADNQLQAAREQLIQARADLAATLQLPAEALPEVRGTLASEVATPYTLDELLAAAADRPRLRALEYQEQAARSRLGLERAAAYPDVTVGVFTAREGSSDAREQITGVSVSLPLPLFRRNATGIGRAVTDVSKVQIEREVANRDARATVLALWQKRESLRGRVKQLDQVVLQRLNENKRLSVAGYRAGEISLTQLLLATRQVLDTRREVLEAMTDLALVRIELEQAAGWHRQPKGS</sequence>
<dbReference type="SUPFAM" id="SSF56954">
    <property type="entry name" value="Outer membrane efflux proteins (OEP)"/>
    <property type="match status" value="1"/>
</dbReference>
<comment type="caution">
    <text evidence="4">The sequence shown here is derived from an EMBL/GenBank/DDBJ whole genome shotgun (WGS) entry which is preliminary data.</text>
</comment>
<dbReference type="PANTHER" id="PTHR30203">
    <property type="entry name" value="OUTER MEMBRANE CATION EFFLUX PROTEIN"/>
    <property type="match status" value="1"/>
</dbReference>
<feature type="chain" id="PRO_5045854148" evidence="3">
    <location>
        <begin position="29"/>
        <end position="429"/>
    </location>
</feature>
<dbReference type="PANTHER" id="PTHR30203:SF24">
    <property type="entry name" value="BLR4935 PROTEIN"/>
    <property type="match status" value="1"/>
</dbReference>
<reference evidence="4 5" key="1">
    <citation type="submission" date="2019-03" db="EMBL/GenBank/DDBJ databases">
        <title>Metabolic reconstructions from genomes of highly enriched 'Candidatus Accumulibacter' and 'Candidatus Competibacter' bioreactor populations.</title>
        <authorList>
            <person name="Annavajhala M.K."/>
            <person name="Welles L."/>
            <person name="Abbas B."/>
            <person name="Sorokin D."/>
            <person name="Park H."/>
            <person name="Van Loosdrecht M."/>
            <person name="Chandran K."/>
        </authorList>
    </citation>
    <scope>NUCLEOTIDE SEQUENCE [LARGE SCALE GENOMIC DNA]</scope>
    <source>
        <strain evidence="4 5">SBR_S</strain>
    </source>
</reference>
<feature type="coiled-coil region" evidence="2">
    <location>
        <begin position="116"/>
        <end position="143"/>
    </location>
</feature>
<proteinExistence type="inferred from homology"/>
<dbReference type="InterPro" id="IPR003423">
    <property type="entry name" value="OMP_efflux"/>
</dbReference>
<protein>
    <submittedName>
        <fullName evidence="4">TolC family protein</fullName>
    </submittedName>
</protein>
<evidence type="ECO:0000313" key="4">
    <source>
        <dbReference type="EMBL" id="NMQ29610.1"/>
    </source>
</evidence>
<name>A0ABX1TZH7_9PROT</name>
<feature type="coiled-coil region" evidence="2">
    <location>
        <begin position="186"/>
        <end position="220"/>
    </location>
</feature>
<dbReference type="InterPro" id="IPR010131">
    <property type="entry name" value="MdtP/NodT-like"/>
</dbReference>
<keyword evidence="5" id="KW-1185">Reference proteome</keyword>